<name>A0A4Q2KUP7_9MICO</name>
<dbReference type="Proteomes" id="UP000293865">
    <property type="component" value="Unassembled WGS sequence"/>
</dbReference>
<gene>
    <name evidence="1" type="ORF">ESP51_12395</name>
</gene>
<dbReference type="OrthoDB" id="1290722at2"/>
<evidence type="ECO:0008006" key="3">
    <source>
        <dbReference type="Google" id="ProtNLM"/>
    </source>
</evidence>
<dbReference type="EMBL" id="SDPN01000022">
    <property type="protein sequence ID" value="RXZ69275.1"/>
    <property type="molecule type" value="Genomic_DNA"/>
</dbReference>
<keyword evidence="2" id="KW-1185">Reference proteome</keyword>
<evidence type="ECO:0000313" key="2">
    <source>
        <dbReference type="Proteomes" id="UP000293865"/>
    </source>
</evidence>
<proteinExistence type="predicted"/>
<evidence type="ECO:0000313" key="1">
    <source>
        <dbReference type="EMBL" id="RXZ69275.1"/>
    </source>
</evidence>
<dbReference type="RefSeq" id="WP_129521211.1">
    <property type="nucleotide sequence ID" value="NZ_SDPN01000022.1"/>
</dbReference>
<protein>
    <recommendedName>
        <fullName evidence="3">Heparinase</fullName>
    </recommendedName>
</protein>
<dbReference type="AlphaFoldDB" id="A0A4Q2KUP7"/>
<organism evidence="1 2">
    <name type="scientific">Agromyces albus</name>
    <dbReference type="NCBI Taxonomy" id="205332"/>
    <lineage>
        <taxon>Bacteria</taxon>
        <taxon>Bacillati</taxon>
        <taxon>Actinomycetota</taxon>
        <taxon>Actinomycetes</taxon>
        <taxon>Micrococcales</taxon>
        <taxon>Microbacteriaceae</taxon>
        <taxon>Agromyces</taxon>
    </lineage>
</organism>
<accession>A0A4Q2KUP7</accession>
<sequence>MTGAATPSDAGLPQLAADARAHVAALLTEGDEADEQRRRGHRGLMAMVKAAVVSGVHSAAPTPSEVTGAARWLSELEELQTATGLFSSGDNLASPPDSAFTITDAALVLRVLRTAGPGAWPDDLGERLERMLRRAMPALIVGGVHTPNHRWELAGALAGAGELLGAGIGEQAIERAQEWLAEGVDIDADGLYSERSAIYAAHVSNPSLLALADVLGRSDLLELVHRNLHAQLDLTAPGGEVETVHSRRQDQKYGVFPLGSFAGQFARFAVSCARCRAATAWALTLPGVDPVDVLAHAMLDDEVGAGLLAAASEKGGPGRAAEIARAVGESTATVRWFGGVRLLRRTRGRDWATVYGGSDVPVARRIASGLACNPTFLRLALGRVEVSSVRLSRDFFGLGPFRAASVEYDSIYPDRLVMREELAAGYYQPLPEQLRQSNGAYPLEFEGRFAAAMAFGERSVDLLPLRTSVTVELTDEGAELTVTTDGPVAAHALEIGLRDVPDVAGAAPLGDGRFHLGDDEATVTVAGATLRVDLDGATGTAPAPHYHPGEAYSFLDGTDAVGGTRLYATWNSPGSVTVRLRRA</sequence>
<reference evidence="1 2" key="1">
    <citation type="submission" date="2019-01" db="EMBL/GenBank/DDBJ databases">
        <title>Agromyces.</title>
        <authorList>
            <person name="Li J."/>
        </authorList>
    </citation>
    <scope>NUCLEOTIDE SEQUENCE [LARGE SCALE GENOMIC DNA]</scope>
    <source>
        <strain evidence="1 2">DSM 15934</strain>
    </source>
</reference>
<comment type="caution">
    <text evidence="1">The sequence shown here is derived from an EMBL/GenBank/DDBJ whole genome shotgun (WGS) entry which is preliminary data.</text>
</comment>